<accession>A0ABT2P9V4</accession>
<feature type="region of interest" description="Disordered" evidence="1">
    <location>
        <begin position="171"/>
        <end position="215"/>
    </location>
</feature>
<evidence type="ECO:0000313" key="2">
    <source>
        <dbReference type="EMBL" id="MCT9001399.1"/>
    </source>
</evidence>
<proteinExistence type="predicted"/>
<keyword evidence="3" id="KW-1185">Reference proteome</keyword>
<sequence length="370" mass="40646">MSDDLLAGPRGRRICLELAREVDERARHALFELEYNADVAAGASIVRFGWTDDGGTFESRGPMDTTASTGDLAALIRSLPPVELTAPVIDEALRRSVDFARYWQSPDGADLVAADPDVCAALTAIAAQVTSHPAAEWWTRDRTERQWAVEFDSAGDLSPFALPVDAAARWSDSTRAEEEQAARERPTDPAANVSGHWWSHPRGAPHTTGERPDGVPTGIPYVEDGFGWTRAVAIPVAGGGRTYEIRSERDWAELCRRYPLEVTASRRHDWYRTTGRAGRWLLPDWGRVAGEWDAVHLTAWAYLTAATREIVVDDEYSSVIGGWAPDETYWLSGLVRPGAGPPVVWTAEDPVGPWHRGAPRIRGLSPDSDA</sequence>
<evidence type="ECO:0000313" key="3">
    <source>
        <dbReference type="Proteomes" id="UP001300496"/>
    </source>
</evidence>
<organism evidence="2 3">
    <name type="scientific">Microbacterium memoriense</name>
    <dbReference type="NCBI Taxonomy" id="2978350"/>
    <lineage>
        <taxon>Bacteria</taxon>
        <taxon>Bacillati</taxon>
        <taxon>Actinomycetota</taxon>
        <taxon>Actinomycetes</taxon>
        <taxon>Micrococcales</taxon>
        <taxon>Microbacteriaceae</taxon>
        <taxon>Microbacterium</taxon>
    </lineage>
</organism>
<dbReference type="EMBL" id="JAODOR010000004">
    <property type="protein sequence ID" value="MCT9001399.1"/>
    <property type="molecule type" value="Genomic_DNA"/>
</dbReference>
<name>A0ABT2P9V4_9MICO</name>
<reference evidence="2 3" key="1">
    <citation type="journal article" date="2024" name="Int. J. Syst. Evol. Microbiol.">
        <title>Microbacterium memoriense sp. nov., a member of the Actinomycetota from marine beach sediment of the north coast of Portugal.</title>
        <authorList>
            <person name="Santos J.D.N.D."/>
            <person name="Klimek D."/>
            <person name="Calusinska M."/>
            <person name="Lobo-da-Cunha A."/>
            <person name="Catita J."/>
            <person name="Goncalves H."/>
            <person name="Gonzalez I."/>
            <person name="Lage O.M."/>
        </authorList>
    </citation>
    <scope>NUCLEOTIDE SEQUENCE [LARGE SCALE GENOMIC DNA]</scope>
    <source>
        <strain evidence="2 3">PMIC_1C1B</strain>
    </source>
</reference>
<evidence type="ECO:0000256" key="1">
    <source>
        <dbReference type="SAM" id="MobiDB-lite"/>
    </source>
</evidence>
<feature type="compositionally biased region" description="Basic and acidic residues" evidence="1">
    <location>
        <begin position="172"/>
        <end position="187"/>
    </location>
</feature>
<evidence type="ECO:0008006" key="4">
    <source>
        <dbReference type="Google" id="ProtNLM"/>
    </source>
</evidence>
<comment type="caution">
    <text evidence="2">The sequence shown here is derived from an EMBL/GenBank/DDBJ whole genome shotgun (WGS) entry which is preliminary data.</text>
</comment>
<dbReference type="RefSeq" id="WP_261605941.1">
    <property type="nucleotide sequence ID" value="NZ_JAODOR010000004.1"/>
</dbReference>
<dbReference type="Proteomes" id="UP001300496">
    <property type="component" value="Unassembled WGS sequence"/>
</dbReference>
<protein>
    <recommendedName>
        <fullName evidence="4">DUF317 domain-containing protein</fullName>
    </recommendedName>
</protein>
<gene>
    <name evidence="2" type="ORF">N4R40_03320</name>
</gene>